<comment type="caution">
    <text evidence="4">The sequence shown here is derived from an EMBL/GenBank/DDBJ whole genome shotgun (WGS) entry which is preliminary data.</text>
</comment>
<name>I2FYC7_USTHO</name>
<organism evidence="4 5">
    <name type="scientific">Ustilago hordei</name>
    <name type="common">Barley covered smut fungus</name>
    <dbReference type="NCBI Taxonomy" id="120017"/>
    <lineage>
        <taxon>Eukaryota</taxon>
        <taxon>Fungi</taxon>
        <taxon>Dikarya</taxon>
        <taxon>Basidiomycota</taxon>
        <taxon>Ustilaginomycotina</taxon>
        <taxon>Ustilaginomycetes</taxon>
        <taxon>Ustilaginales</taxon>
        <taxon>Ustilaginaceae</taxon>
        <taxon>Ustilago</taxon>
    </lineage>
</organism>
<dbReference type="STRING" id="1128400.I2FYC7"/>
<evidence type="ECO:0000259" key="3">
    <source>
        <dbReference type="Pfam" id="PF03330"/>
    </source>
</evidence>
<dbReference type="eggNOG" id="ENOG502S6X4">
    <property type="taxonomic scope" value="Eukaryota"/>
</dbReference>
<feature type="chain" id="PRO_5003658426" description="RlpA-like protein double-psi beta-barrel domain-containing protein" evidence="2">
    <location>
        <begin position="20"/>
        <end position="120"/>
    </location>
</feature>
<dbReference type="InterPro" id="IPR009009">
    <property type="entry name" value="RlpA-like_DPBB"/>
</dbReference>
<dbReference type="Proteomes" id="UP000006174">
    <property type="component" value="Unassembled WGS sequence"/>
</dbReference>
<protein>
    <recommendedName>
        <fullName evidence="3">RlpA-like protein double-psi beta-barrel domain-containing protein</fullName>
    </recommendedName>
</protein>
<accession>I2FYC7</accession>
<evidence type="ECO:0000256" key="2">
    <source>
        <dbReference type="SAM" id="SignalP"/>
    </source>
</evidence>
<dbReference type="OMA" id="PKYCGRK"/>
<evidence type="ECO:0000313" key="4">
    <source>
        <dbReference type="EMBL" id="CCF51920.1"/>
    </source>
</evidence>
<dbReference type="EMBL" id="CAGI01000168">
    <property type="protein sequence ID" value="CCF51920.1"/>
    <property type="molecule type" value="Genomic_DNA"/>
</dbReference>
<evidence type="ECO:0000256" key="1">
    <source>
        <dbReference type="ARBA" id="ARBA00022729"/>
    </source>
</evidence>
<proteinExistence type="predicted"/>
<dbReference type="OrthoDB" id="623670at2759"/>
<dbReference type="AlphaFoldDB" id="I2FYC7"/>
<dbReference type="PANTHER" id="PTHR31836:SF25">
    <property type="entry name" value="RLPA-LIKE PROTEIN DOUBLE-PSI BETA-BARREL DOMAIN-CONTAINING PROTEIN"/>
    <property type="match status" value="1"/>
</dbReference>
<feature type="domain" description="RlpA-like protein double-psi beta-barrel" evidence="3">
    <location>
        <begin position="30"/>
        <end position="117"/>
    </location>
</feature>
<dbReference type="CDD" id="cd22191">
    <property type="entry name" value="DPBB_RlpA_EXP_N-like"/>
    <property type="match status" value="1"/>
</dbReference>
<sequence>MQFTTLAVSALAAVSAVAAAPAQKRAGGSGQATYYYQNGNPGSCGKYHNDQTPIVAVNSAQMNSGMCGQKVWIQGNGKTIEATVADTCPTCSWGSLDLSVGAFQQLGGLDAGVVPISWWS</sequence>
<dbReference type="InterPro" id="IPR051477">
    <property type="entry name" value="Expansin_CellWall"/>
</dbReference>
<dbReference type="Pfam" id="PF03330">
    <property type="entry name" value="DPBB_1"/>
    <property type="match status" value="1"/>
</dbReference>
<evidence type="ECO:0000313" key="5">
    <source>
        <dbReference type="Proteomes" id="UP000006174"/>
    </source>
</evidence>
<dbReference type="HOGENOM" id="CLU_047639_6_0_1"/>
<dbReference type="PANTHER" id="PTHR31836">
    <property type="match status" value="1"/>
</dbReference>
<reference evidence="4 5" key="1">
    <citation type="journal article" date="2012" name="Plant Cell">
        <title>Genome comparison of barley and maize smut fungi reveals targeted loss of RNA silencing components and species-specific presence of transposable elements.</title>
        <authorList>
            <person name="Laurie J.D."/>
            <person name="Ali S."/>
            <person name="Linning R."/>
            <person name="Mannhaupt G."/>
            <person name="Wong P."/>
            <person name="Gueldener U."/>
            <person name="Muensterkoetter M."/>
            <person name="Moore R."/>
            <person name="Kahmann R."/>
            <person name="Bakkeren G."/>
            <person name="Schirawski J."/>
        </authorList>
    </citation>
    <scope>NUCLEOTIDE SEQUENCE [LARGE SCALE GENOMIC DNA]</scope>
    <source>
        <strain evidence="5">Uh4875-4</strain>
    </source>
</reference>
<dbReference type="SUPFAM" id="SSF50685">
    <property type="entry name" value="Barwin-like endoglucanases"/>
    <property type="match status" value="1"/>
</dbReference>
<feature type="signal peptide" evidence="2">
    <location>
        <begin position="1"/>
        <end position="19"/>
    </location>
</feature>
<gene>
    <name evidence="4" type="ORF">UHOR_05003</name>
</gene>
<keyword evidence="1 2" id="KW-0732">Signal</keyword>
<keyword evidence="5" id="KW-1185">Reference proteome</keyword>
<dbReference type="InterPro" id="IPR036908">
    <property type="entry name" value="RlpA-like_sf"/>
</dbReference>
<dbReference type="Gene3D" id="2.40.40.10">
    <property type="entry name" value="RlpA-like domain"/>
    <property type="match status" value="1"/>
</dbReference>